<keyword evidence="7" id="KW-0175">Coiled coil</keyword>
<proteinExistence type="inferred from homology"/>
<evidence type="ECO:0000256" key="3">
    <source>
        <dbReference type="ARBA" id="ARBA00023242"/>
    </source>
</evidence>
<gene>
    <name evidence="9" type="ORF">WN48_05213</name>
</gene>
<dbReference type="SUPFAM" id="SSF47473">
    <property type="entry name" value="EF-hand"/>
    <property type="match status" value="2"/>
</dbReference>
<dbReference type="Gene3D" id="2.40.100.10">
    <property type="entry name" value="Cyclophilin-like"/>
    <property type="match status" value="2"/>
</dbReference>
<feature type="coiled-coil region" evidence="7">
    <location>
        <begin position="728"/>
        <end position="759"/>
    </location>
</feature>
<protein>
    <recommendedName>
        <fullName evidence="4">Spliceosome-associated protein CWC27 homolog</fullName>
    </recommendedName>
    <alternativeName>
        <fullName evidence="5">Probable inactive peptidyl-prolyl cis-trans isomerase CWC27 homolog</fullName>
    </alternativeName>
</protein>
<dbReference type="OrthoDB" id="272072at2759"/>
<comment type="similarity">
    <text evidence="2">Belongs to the cyclophilin-type PPIase family.</text>
</comment>
<sequence length="1162" mass="133656">MAIFSVAPEFDKNKPLVTGLEWEDPEHVNRLSASEHRRLCLILTQIAVLVNKRRLVLRPYFQDYELVAKNFGTVTFTHFGRILKFLGIVLASDEFCLLVKRFAKDAYTINYVAFLKAIDEIQSYFDKHQMLALGGELLDQFPGRIITAELPKLPRPEIGKLTPSKVLGRQTVFHPVMEEKRSTMPLIENFDPLNAGKTTISNFKRGLDGLQISSLGRLYLAETEINALVTLYKDPNDPDRVCWRTFEDDIDKVFTTKELEKLPNLRIESPPKEIAKLNRKGASNWQCEGKDIRDLCEKTLLKIRHRVEERRILIKQFFKNYDRHNNSHVSRSQLRQVLATAAILLSEEEKFALEQRYNNDLGFNYIWFLKELEAQPIEEPLYNSMVKEKRKVNAEKLSPEATAHETNIVLILAKIKAKVVIQFMRQYDVHNEHVIKRTEFLRGLDQLRCNLTCAEMETIMNVFQSPLRLDYVDYVKFAEVIEEAVATGSLERAPLLVPVQHVPSEASPKTFLNFDERHMVMTAMNKLSRLEQPNLEELFKVCYWDDTIFHTQGGDPTGIGDGGKIYGEPFKYEFRTKLRSCGRGLIVMANAGKDDNTSQFLFSLGSTSELQSKHRIFGKGTGETIYNILKLEKAPVDENDRLLYPPRLLKSIILNNPFSVIMSRMTVQNNEEIKDSSKTKTAVVKDFNVLSFGEEAEGDEEATVILNKKFSDRYKSAHDHLIDESDDEVKTKEELEVIKEEKEAMKERIKSKLRNTRKDPKKVENYKIDDVKDDKNNDGAEIYKEKGEVRMKAVRRGNAYYVVSRNKKEAAYVSTQKNVWHRQGNMRIIEEMENEQIVKGKVKLNIQYECCTKAKMCRNIYRNLETIKTARIKVLQHIMDFIGPKKQTLKGGKRIIKGFITQGGDCIGTGESGKIYGEPLKDEFRRRLRFCRRDLIAMSNAGKYGNDSKFFYTLSSTPELQNKHTICSKITGETNDRPLYPTILIKTIRLNNPFSDIILRIIVEESEEVKDKAEGDEVESVLLNKKFSGKGNSAHDHLTDQKLCIQSAVEPSGIANKKRKEDRSSDWKTMLELLKYYSRSRVDDPLKSMESAEAWNSMWIGDIEWWAGVGNGPLDARLPAPYERARKSEIGRPAGPRELELVQGRKSRRGRGLAMQIVRRRV</sequence>
<keyword evidence="10" id="KW-1185">Reference proteome</keyword>
<dbReference type="EMBL" id="KQ762959">
    <property type="protein sequence ID" value="OAD55194.1"/>
    <property type="molecule type" value="Genomic_DNA"/>
</dbReference>
<name>A0A310SD23_9HYME</name>
<evidence type="ECO:0000313" key="10">
    <source>
        <dbReference type="Proteomes" id="UP000250275"/>
    </source>
</evidence>
<organism evidence="9 10">
    <name type="scientific">Eufriesea mexicana</name>
    <dbReference type="NCBI Taxonomy" id="516756"/>
    <lineage>
        <taxon>Eukaryota</taxon>
        <taxon>Metazoa</taxon>
        <taxon>Ecdysozoa</taxon>
        <taxon>Arthropoda</taxon>
        <taxon>Hexapoda</taxon>
        <taxon>Insecta</taxon>
        <taxon>Pterygota</taxon>
        <taxon>Neoptera</taxon>
        <taxon>Endopterygota</taxon>
        <taxon>Hymenoptera</taxon>
        <taxon>Apocrita</taxon>
        <taxon>Aculeata</taxon>
        <taxon>Apoidea</taxon>
        <taxon>Anthophila</taxon>
        <taxon>Apidae</taxon>
        <taxon>Eufriesea</taxon>
    </lineage>
</organism>
<dbReference type="InterPro" id="IPR029000">
    <property type="entry name" value="Cyclophilin-like_dom_sf"/>
</dbReference>
<reference evidence="9 10" key="1">
    <citation type="submission" date="2015-07" db="EMBL/GenBank/DDBJ databases">
        <title>The genome of Eufriesea mexicana.</title>
        <authorList>
            <person name="Pan H."/>
            <person name="Kapheim K."/>
        </authorList>
    </citation>
    <scope>NUCLEOTIDE SEQUENCE [LARGE SCALE GENOMIC DNA]</scope>
    <source>
        <strain evidence="9">0111107269</strain>
        <tissue evidence="9">Whole body</tissue>
    </source>
</reference>
<keyword evidence="3" id="KW-0539">Nucleus</keyword>
<feature type="domain" description="PPIase cyclophilin-type" evidence="8">
    <location>
        <begin position="894"/>
        <end position="1008"/>
    </location>
</feature>
<dbReference type="GO" id="GO:0003755">
    <property type="term" value="F:peptidyl-prolyl cis-trans isomerase activity"/>
    <property type="evidence" value="ECO:0007669"/>
    <property type="project" value="InterPro"/>
</dbReference>
<accession>A0A310SD23</accession>
<dbReference type="SUPFAM" id="SSF50891">
    <property type="entry name" value="Cyclophilin-like"/>
    <property type="match status" value="2"/>
</dbReference>
<comment type="subcellular location">
    <subcellularLocation>
        <location evidence="1">Nucleus</location>
    </subcellularLocation>
</comment>
<dbReference type="Gene3D" id="1.10.238.10">
    <property type="entry name" value="EF-hand"/>
    <property type="match status" value="1"/>
</dbReference>
<evidence type="ECO:0000313" key="9">
    <source>
        <dbReference type="EMBL" id="OAD55194.1"/>
    </source>
</evidence>
<evidence type="ECO:0000256" key="7">
    <source>
        <dbReference type="SAM" id="Coils"/>
    </source>
</evidence>
<dbReference type="Pfam" id="PF00160">
    <property type="entry name" value="Pro_isomerase"/>
    <property type="match status" value="2"/>
</dbReference>
<keyword evidence="9" id="KW-0413">Isomerase</keyword>
<dbReference type="InterPro" id="IPR002130">
    <property type="entry name" value="Cyclophilin-type_PPIase_dom"/>
</dbReference>
<evidence type="ECO:0000256" key="4">
    <source>
        <dbReference type="ARBA" id="ARBA00040027"/>
    </source>
</evidence>
<comment type="subunit">
    <text evidence="6">Part of the activated spliceosome B/catalytic step 1 spliceosome, one of the forms of the spliceosome which has a well-formed active site but still cannot catalyze the branching reaction and is composed at least of 52 proteins, the U2, U5 and U6 snRNAs and the pre-mRNA. Recruited during early steps of activated spliceosome B maturation, it is probably one of the first proteins released from this complex as he matures to the spliceosome C complex. Component of the minor spliceosome, which splices U12-type introns.</text>
</comment>
<dbReference type="InterPro" id="IPR011992">
    <property type="entry name" value="EF-hand-dom_pair"/>
</dbReference>
<evidence type="ECO:0000256" key="2">
    <source>
        <dbReference type="ARBA" id="ARBA00007365"/>
    </source>
</evidence>
<evidence type="ECO:0000256" key="6">
    <source>
        <dbReference type="ARBA" id="ARBA00046368"/>
    </source>
</evidence>
<dbReference type="PANTHER" id="PTHR45625">
    <property type="entry name" value="PEPTIDYL-PROLYL CIS-TRANS ISOMERASE-RELATED"/>
    <property type="match status" value="1"/>
</dbReference>
<evidence type="ECO:0000259" key="8">
    <source>
        <dbReference type="PROSITE" id="PS50072"/>
    </source>
</evidence>
<dbReference type="PANTHER" id="PTHR45625:SF6">
    <property type="entry name" value="SPLICEOSOME-ASSOCIATED PROTEIN CWC27 HOMOLOG"/>
    <property type="match status" value="1"/>
</dbReference>
<dbReference type="PROSITE" id="PS50072">
    <property type="entry name" value="CSA_PPIASE_2"/>
    <property type="match status" value="2"/>
</dbReference>
<dbReference type="AlphaFoldDB" id="A0A310SD23"/>
<feature type="domain" description="PPIase cyclophilin-type" evidence="8">
    <location>
        <begin position="549"/>
        <end position="641"/>
    </location>
</feature>
<evidence type="ECO:0000256" key="5">
    <source>
        <dbReference type="ARBA" id="ARBA00042090"/>
    </source>
</evidence>
<evidence type="ECO:0000256" key="1">
    <source>
        <dbReference type="ARBA" id="ARBA00004123"/>
    </source>
</evidence>
<dbReference type="GO" id="GO:0071013">
    <property type="term" value="C:catalytic step 2 spliceosome"/>
    <property type="evidence" value="ECO:0007669"/>
    <property type="project" value="TreeGrafter"/>
</dbReference>
<dbReference type="InterPro" id="IPR044666">
    <property type="entry name" value="Cyclophilin_A-like"/>
</dbReference>
<dbReference type="Proteomes" id="UP000250275">
    <property type="component" value="Unassembled WGS sequence"/>
</dbReference>